<evidence type="ECO:0000256" key="7">
    <source>
        <dbReference type="ARBA" id="ARBA00023134"/>
    </source>
</evidence>
<dbReference type="InterPro" id="IPR003495">
    <property type="entry name" value="CobW/HypB/UreG_nucleotide-bd"/>
</dbReference>
<keyword evidence="3" id="KW-0479">Metal-binding</keyword>
<evidence type="ECO:0000256" key="6">
    <source>
        <dbReference type="ARBA" id="ARBA00022833"/>
    </source>
</evidence>
<reference evidence="10 11" key="1">
    <citation type="submission" date="2020-03" db="EMBL/GenBank/DDBJ databases">
        <title>Sequencing the genomes of 1000 actinobacteria strains.</title>
        <authorList>
            <person name="Klenk H.-P."/>
        </authorList>
    </citation>
    <scope>NUCLEOTIDE SEQUENCE [LARGE SCALE GENOMIC DNA]</scope>
    <source>
        <strain evidence="10 11">DSM 44556</strain>
    </source>
</reference>
<dbReference type="PANTHER" id="PTHR30134:SF2">
    <property type="entry name" value="HYDROGENASE MATURATION FACTOR HYPB"/>
    <property type="match status" value="1"/>
</dbReference>
<proteinExistence type="inferred from homology"/>
<evidence type="ECO:0000259" key="9">
    <source>
        <dbReference type="Pfam" id="PF02492"/>
    </source>
</evidence>
<accession>A0A7X5TZI8</accession>
<comment type="caution">
    <text evidence="10">The sequence shown here is derived from an EMBL/GenBank/DDBJ whole genome shotgun (WGS) entry which is preliminary data.</text>
</comment>
<feature type="domain" description="CobW/HypB/UreG nucleotide-binding" evidence="9">
    <location>
        <begin position="69"/>
        <end position="228"/>
    </location>
</feature>
<evidence type="ECO:0000256" key="2">
    <source>
        <dbReference type="ARBA" id="ARBA00022596"/>
    </source>
</evidence>
<sequence>MCATCGCGEDAATITLPGHHSHDHSHSHDHPHSHSRTETISLEQKVLAKNDHIAQLNRARLAEQNILALNITSSPGAGKTTLLERTIGGLAPQRTVAVIEGDQETLLDAERIRAAGARAVQVNTGAGCHLDAQMIESALNTLAPEPNSLLFIENVGNLVCPALFDLGERAMVVVISVTEGADKPLKYPHMFAAAGLIVVNKVDLLPYVDFDLDAFGHAVRSVNPTADVLLLSAATGQGMTAWYDWIDSGPDALVERRSGSIRSIDKANPSE</sequence>
<dbReference type="GO" id="GO:0005525">
    <property type="term" value="F:GTP binding"/>
    <property type="evidence" value="ECO:0007669"/>
    <property type="project" value="UniProtKB-KW"/>
</dbReference>
<feature type="compositionally biased region" description="Basic and acidic residues" evidence="8">
    <location>
        <begin position="24"/>
        <end position="37"/>
    </location>
</feature>
<dbReference type="SUPFAM" id="SSF52540">
    <property type="entry name" value="P-loop containing nucleoside triphosphate hydrolases"/>
    <property type="match status" value="1"/>
</dbReference>
<keyword evidence="6" id="KW-0862">Zinc</keyword>
<name>A0A7X5TZI8_9MYCO</name>
<dbReference type="Proteomes" id="UP000547444">
    <property type="component" value="Unassembled WGS sequence"/>
</dbReference>
<dbReference type="EMBL" id="JAANOW010000001">
    <property type="protein sequence ID" value="NIH95619.1"/>
    <property type="molecule type" value="Genomic_DNA"/>
</dbReference>
<feature type="region of interest" description="Disordered" evidence="8">
    <location>
        <begin position="18"/>
        <end position="39"/>
    </location>
</feature>
<evidence type="ECO:0000313" key="11">
    <source>
        <dbReference type="Proteomes" id="UP000547444"/>
    </source>
</evidence>
<dbReference type="GO" id="GO:0008270">
    <property type="term" value="F:zinc ion binding"/>
    <property type="evidence" value="ECO:0007669"/>
    <property type="project" value="TreeGrafter"/>
</dbReference>
<dbReference type="InterPro" id="IPR004392">
    <property type="entry name" value="Hyd_mat_HypB"/>
</dbReference>
<evidence type="ECO:0000256" key="3">
    <source>
        <dbReference type="ARBA" id="ARBA00022723"/>
    </source>
</evidence>
<dbReference type="RefSeq" id="WP_167158781.1">
    <property type="nucleotide sequence ID" value="NZ_JAANOW010000001.1"/>
</dbReference>
<evidence type="ECO:0000313" key="10">
    <source>
        <dbReference type="EMBL" id="NIH95619.1"/>
    </source>
</evidence>
<evidence type="ECO:0000256" key="8">
    <source>
        <dbReference type="SAM" id="MobiDB-lite"/>
    </source>
</evidence>
<dbReference type="GO" id="GO:0016151">
    <property type="term" value="F:nickel cation binding"/>
    <property type="evidence" value="ECO:0007669"/>
    <property type="project" value="InterPro"/>
</dbReference>
<evidence type="ECO:0000256" key="5">
    <source>
        <dbReference type="ARBA" id="ARBA00022801"/>
    </source>
</evidence>
<keyword evidence="7" id="KW-0342">GTP-binding</keyword>
<dbReference type="InterPro" id="IPR027417">
    <property type="entry name" value="P-loop_NTPase"/>
</dbReference>
<evidence type="ECO:0000256" key="4">
    <source>
        <dbReference type="ARBA" id="ARBA00022741"/>
    </source>
</evidence>
<dbReference type="Pfam" id="PF02492">
    <property type="entry name" value="cobW"/>
    <property type="match status" value="1"/>
</dbReference>
<dbReference type="PANTHER" id="PTHR30134">
    <property type="entry name" value="HYDROGENASE PROTEIN ASSEMBLY PROTEIN, NICKEL CHAPERONE"/>
    <property type="match status" value="1"/>
</dbReference>
<dbReference type="NCBIfam" id="TIGR00073">
    <property type="entry name" value="hypB"/>
    <property type="match status" value="1"/>
</dbReference>
<keyword evidence="5" id="KW-0378">Hydrolase</keyword>
<dbReference type="GO" id="GO:0003924">
    <property type="term" value="F:GTPase activity"/>
    <property type="evidence" value="ECO:0007669"/>
    <property type="project" value="InterPro"/>
</dbReference>
<keyword evidence="2" id="KW-0533">Nickel</keyword>
<dbReference type="Gene3D" id="3.40.50.300">
    <property type="entry name" value="P-loop containing nucleotide triphosphate hydrolases"/>
    <property type="match status" value="1"/>
</dbReference>
<keyword evidence="11" id="KW-1185">Reference proteome</keyword>
<dbReference type="CDD" id="cd05390">
    <property type="entry name" value="HypB"/>
    <property type="match status" value="1"/>
</dbReference>
<organism evidence="10 11">
    <name type="scientific">Mycolicibacterium fluoranthenivorans</name>
    <dbReference type="NCBI Taxonomy" id="258505"/>
    <lineage>
        <taxon>Bacteria</taxon>
        <taxon>Bacillati</taxon>
        <taxon>Actinomycetota</taxon>
        <taxon>Actinomycetes</taxon>
        <taxon>Mycobacteriales</taxon>
        <taxon>Mycobacteriaceae</taxon>
        <taxon>Mycolicibacterium</taxon>
    </lineage>
</organism>
<dbReference type="GO" id="GO:0051604">
    <property type="term" value="P:protein maturation"/>
    <property type="evidence" value="ECO:0007669"/>
    <property type="project" value="InterPro"/>
</dbReference>
<protein>
    <submittedName>
        <fullName evidence="10">Hydrogenase nickel incorporation protein HypB</fullName>
    </submittedName>
</protein>
<evidence type="ECO:0000256" key="1">
    <source>
        <dbReference type="ARBA" id="ARBA00006211"/>
    </source>
</evidence>
<gene>
    <name evidence="10" type="ORF">FHU31_002575</name>
</gene>
<comment type="similarity">
    <text evidence="1">Belongs to the SIMIBI class G3E GTPase family. HypB/HupM subfamily.</text>
</comment>
<dbReference type="AlphaFoldDB" id="A0A7X5TZI8"/>
<keyword evidence="4" id="KW-0547">Nucleotide-binding</keyword>